<dbReference type="InterPro" id="IPR035906">
    <property type="entry name" value="MetI-like_sf"/>
</dbReference>
<evidence type="ECO:0000256" key="8">
    <source>
        <dbReference type="SAM" id="Phobius"/>
    </source>
</evidence>
<organism evidence="10 11">
    <name type="scientific">candidate division WWE3 bacterium CG_4_10_14_0_2_um_filter_41_14</name>
    <dbReference type="NCBI Taxonomy" id="1975072"/>
    <lineage>
        <taxon>Bacteria</taxon>
        <taxon>Katanobacteria</taxon>
    </lineage>
</organism>
<feature type="transmembrane region" description="Helical" evidence="8">
    <location>
        <begin position="243"/>
        <end position="270"/>
    </location>
</feature>
<keyword evidence="5 8" id="KW-0812">Transmembrane</keyword>
<dbReference type="GO" id="GO:0055085">
    <property type="term" value="P:transmembrane transport"/>
    <property type="evidence" value="ECO:0007669"/>
    <property type="project" value="InterPro"/>
</dbReference>
<keyword evidence="6 8" id="KW-1133">Transmembrane helix</keyword>
<dbReference type="GO" id="GO:0005886">
    <property type="term" value="C:plasma membrane"/>
    <property type="evidence" value="ECO:0007669"/>
    <property type="project" value="UniProtKB-SubCell"/>
</dbReference>
<evidence type="ECO:0000256" key="1">
    <source>
        <dbReference type="ARBA" id="ARBA00004429"/>
    </source>
</evidence>
<dbReference type="Proteomes" id="UP000228920">
    <property type="component" value="Unassembled WGS sequence"/>
</dbReference>
<feature type="transmembrane region" description="Helical" evidence="8">
    <location>
        <begin position="455"/>
        <end position="477"/>
    </location>
</feature>
<keyword evidence="2" id="KW-0813">Transport</keyword>
<feature type="transmembrane region" description="Helical" evidence="8">
    <location>
        <begin position="16"/>
        <end position="44"/>
    </location>
</feature>
<dbReference type="Gene3D" id="1.10.3720.10">
    <property type="entry name" value="MetI-like"/>
    <property type="match status" value="1"/>
</dbReference>
<evidence type="ECO:0000256" key="5">
    <source>
        <dbReference type="ARBA" id="ARBA00022692"/>
    </source>
</evidence>
<accession>A0A2M7TLK2</accession>
<dbReference type="PROSITE" id="PS50928">
    <property type="entry name" value="ABC_TM1"/>
    <property type="match status" value="1"/>
</dbReference>
<evidence type="ECO:0000313" key="11">
    <source>
        <dbReference type="Proteomes" id="UP000228920"/>
    </source>
</evidence>
<dbReference type="InterPro" id="IPR000515">
    <property type="entry name" value="MetI-like"/>
</dbReference>
<feature type="transmembrane region" description="Helical" evidence="8">
    <location>
        <begin position="56"/>
        <end position="80"/>
    </location>
</feature>
<dbReference type="EMBL" id="PFNL01000046">
    <property type="protein sequence ID" value="PIZ47477.1"/>
    <property type="molecule type" value="Genomic_DNA"/>
</dbReference>
<dbReference type="AlphaFoldDB" id="A0A2M7TLK2"/>
<feature type="transmembrane region" description="Helical" evidence="8">
    <location>
        <begin position="400"/>
        <end position="423"/>
    </location>
</feature>
<protein>
    <recommendedName>
        <fullName evidence="9">ABC transmembrane type-1 domain-containing protein</fullName>
    </recommendedName>
</protein>
<evidence type="ECO:0000256" key="2">
    <source>
        <dbReference type="ARBA" id="ARBA00022448"/>
    </source>
</evidence>
<feature type="transmembrane region" description="Helical" evidence="8">
    <location>
        <begin position="354"/>
        <end position="373"/>
    </location>
</feature>
<evidence type="ECO:0000256" key="4">
    <source>
        <dbReference type="ARBA" id="ARBA00022519"/>
    </source>
</evidence>
<keyword evidence="7 8" id="KW-0472">Membrane</keyword>
<feature type="transmembrane region" description="Helical" evidence="8">
    <location>
        <begin position="290"/>
        <end position="309"/>
    </location>
</feature>
<evidence type="ECO:0000259" key="9">
    <source>
        <dbReference type="PROSITE" id="PS50928"/>
    </source>
</evidence>
<comment type="subcellular location">
    <subcellularLocation>
        <location evidence="1">Cell inner membrane</location>
        <topology evidence="1">Multi-pass membrane protein</topology>
    </subcellularLocation>
</comment>
<keyword evidence="4" id="KW-0997">Cell inner membrane</keyword>
<dbReference type="SUPFAM" id="SSF161098">
    <property type="entry name" value="MetI-like"/>
    <property type="match status" value="1"/>
</dbReference>
<comment type="caution">
    <text evidence="10">The sequence shown here is derived from an EMBL/GenBank/DDBJ whole genome shotgun (WGS) entry which is preliminary data.</text>
</comment>
<feature type="transmembrane region" description="Helical" evidence="8">
    <location>
        <begin position="203"/>
        <end position="223"/>
    </location>
</feature>
<feature type="transmembrane region" description="Helical" evidence="8">
    <location>
        <begin position="100"/>
        <end position="118"/>
    </location>
</feature>
<sequence>MGSILTLFLSEREIEILIGSISVSAGVALVVSLFASTYGLYALLNKGRFSTIFQKVLLIPLFIPPYFHALSIISLFQWISYNHWVSWISLSTVSAFRSEFGLLFVLSIAYIPLACLLMQNLSENIDRKGILTALTHQGFMAVVRKIILPQLMPSVYAVFGIVFTLSFISFDVASLLEVPVYATEIFSVISSQYNLTRAVQLSLIPFGIAVVTGFFVSKAYLFASRQNETPFDGHMYAPRTFNFFAVGLLVVYGFVSVVVPLTTMFVGVIASFPSDYLFVLQSDWLPPMVSTLKLCFYGGLLSITISWMMRDVWKTYPAVRLVLLSSLLVSPTLLGITIIYVIQWTFLTDIQLGIAPLVVAYSLRTIPITSELLHITREKIPRDVFASIELIPGITRTKRFVWEFLLMVPTLIIMVYASFWIIATEIPLTILLQPPGFQTIMARIFILLHYGSLPYMNIMMLATIATLIAPLIGIVFLRRRLTKIHH</sequence>
<feature type="domain" description="ABC transmembrane type-1" evidence="9">
    <location>
        <begin position="17"/>
        <end position="216"/>
    </location>
</feature>
<name>A0A2M7TLK2_UNCKA</name>
<gene>
    <name evidence="10" type="ORF">COY32_01600</name>
</gene>
<feature type="transmembrane region" description="Helical" evidence="8">
    <location>
        <begin position="321"/>
        <end position="342"/>
    </location>
</feature>
<evidence type="ECO:0000256" key="6">
    <source>
        <dbReference type="ARBA" id="ARBA00022989"/>
    </source>
</evidence>
<evidence type="ECO:0000256" key="7">
    <source>
        <dbReference type="ARBA" id="ARBA00023136"/>
    </source>
</evidence>
<dbReference type="PANTHER" id="PTHR43357:SF4">
    <property type="entry name" value="INNER MEMBRANE ABC TRANSPORTER PERMEASE PROTEIN YDCV"/>
    <property type="match status" value="1"/>
</dbReference>
<dbReference type="PANTHER" id="PTHR43357">
    <property type="entry name" value="INNER MEMBRANE ABC TRANSPORTER PERMEASE PROTEIN YDCV"/>
    <property type="match status" value="1"/>
</dbReference>
<evidence type="ECO:0000256" key="3">
    <source>
        <dbReference type="ARBA" id="ARBA00022475"/>
    </source>
</evidence>
<evidence type="ECO:0000313" key="10">
    <source>
        <dbReference type="EMBL" id="PIZ47477.1"/>
    </source>
</evidence>
<feature type="transmembrane region" description="Helical" evidence="8">
    <location>
        <begin position="154"/>
        <end position="176"/>
    </location>
</feature>
<keyword evidence="3" id="KW-1003">Cell membrane</keyword>
<proteinExistence type="predicted"/>
<reference evidence="11" key="1">
    <citation type="submission" date="2017-09" db="EMBL/GenBank/DDBJ databases">
        <title>Depth-based differentiation of microbial function through sediment-hosted aquifers and enrichment of novel symbionts in the deep terrestrial subsurface.</title>
        <authorList>
            <person name="Probst A.J."/>
            <person name="Ladd B."/>
            <person name="Jarett J.K."/>
            <person name="Geller-Mcgrath D.E."/>
            <person name="Sieber C.M.K."/>
            <person name="Emerson J.B."/>
            <person name="Anantharaman K."/>
            <person name="Thomas B.C."/>
            <person name="Malmstrom R."/>
            <person name="Stieglmeier M."/>
            <person name="Klingl A."/>
            <person name="Woyke T."/>
            <person name="Ryan C.M."/>
            <person name="Banfield J.F."/>
        </authorList>
    </citation>
    <scope>NUCLEOTIDE SEQUENCE [LARGE SCALE GENOMIC DNA]</scope>
</reference>